<proteinExistence type="inferred from homology"/>
<evidence type="ECO:0000256" key="2">
    <source>
        <dbReference type="ARBA" id="ARBA00013056"/>
    </source>
</evidence>
<keyword evidence="6" id="KW-0378">Hydrolase</keyword>
<dbReference type="GO" id="GO:0051500">
    <property type="term" value="F:D-tyrosyl-tRNA(Tyr) deacylase activity"/>
    <property type="evidence" value="ECO:0007669"/>
    <property type="project" value="TreeGrafter"/>
</dbReference>
<dbReference type="EMBL" id="LPNL01000004">
    <property type="protein sequence ID" value="OEJ87881.1"/>
    <property type="molecule type" value="Genomic_DNA"/>
</dbReference>
<evidence type="ECO:0000313" key="7">
    <source>
        <dbReference type="EMBL" id="OEJ87881.1"/>
    </source>
</evidence>
<dbReference type="PANTHER" id="PTHR10472">
    <property type="entry name" value="D-TYROSYL-TRNA TYR DEACYLASE"/>
    <property type="match status" value="1"/>
</dbReference>
<comment type="subcellular location">
    <subcellularLocation>
        <location evidence="6">Cytoplasm</location>
    </subcellularLocation>
</comment>
<sequence length="157" mass="17643">MRVIIQKVSQASVTVDNNLISQIKKGYFLLVGISVNDTEVELERVAKKVCGLRLFELNEDDIHTNLWKKSIKDVKGEILSVSQFTLYAKTKKGTKPDFHRSQKSEIAQPLYEKFLAFLRRELGSDDLVKDGQFGGMMSCALTNEGPCTIILDTDETA</sequence>
<accession>A0A1E5RLU6</accession>
<comment type="caution">
    <text evidence="7">The sequence shown here is derived from an EMBL/GenBank/DDBJ whole genome shotgun (WGS) entry which is preliminary data.</text>
</comment>
<keyword evidence="6" id="KW-0694">RNA-binding</keyword>
<keyword evidence="6" id="KW-0820">tRNA-binding</keyword>
<evidence type="ECO:0000313" key="8">
    <source>
        <dbReference type="Proteomes" id="UP000095605"/>
    </source>
</evidence>
<keyword evidence="8" id="KW-1185">Reference proteome</keyword>
<dbReference type="PANTHER" id="PTHR10472:SF5">
    <property type="entry name" value="D-AMINOACYL-TRNA DEACYLASE 1"/>
    <property type="match status" value="1"/>
</dbReference>
<dbReference type="SUPFAM" id="SSF69500">
    <property type="entry name" value="DTD-like"/>
    <property type="match status" value="1"/>
</dbReference>
<evidence type="ECO:0000256" key="6">
    <source>
        <dbReference type="RuleBase" id="RU003470"/>
    </source>
</evidence>
<dbReference type="Proteomes" id="UP000095605">
    <property type="component" value="Unassembled WGS sequence"/>
</dbReference>
<dbReference type="EC" id="3.1.1.96" evidence="2 6"/>
<comment type="catalytic activity">
    <reaction evidence="5">
        <text>a D-aminoacyl-tRNA + H2O = a tRNA + a D-alpha-amino acid + H(+)</text>
        <dbReference type="Rhea" id="RHEA:13953"/>
        <dbReference type="Rhea" id="RHEA-COMP:10123"/>
        <dbReference type="Rhea" id="RHEA-COMP:10124"/>
        <dbReference type="ChEBI" id="CHEBI:15377"/>
        <dbReference type="ChEBI" id="CHEBI:15378"/>
        <dbReference type="ChEBI" id="CHEBI:59871"/>
        <dbReference type="ChEBI" id="CHEBI:78442"/>
        <dbReference type="ChEBI" id="CHEBI:79333"/>
        <dbReference type="EC" id="3.1.1.96"/>
    </reaction>
</comment>
<dbReference type="HAMAP" id="MF_00518">
    <property type="entry name" value="Deacylase_Dtd"/>
    <property type="match status" value="1"/>
</dbReference>
<comment type="similarity">
    <text evidence="1 6">Belongs to the DTD family.</text>
</comment>
<protein>
    <recommendedName>
        <fullName evidence="3 6">D-aminoacyl-tRNA deacylase</fullName>
        <ecNumber evidence="2 6">3.1.1.96</ecNumber>
    </recommendedName>
</protein>
<dbReference type="FunFam" id="3.50.80.10:FF:000001">
    <property type="entry name" value="D-aminoacyl-tRNA deacylase"/>
    <property type="match status" value="1"/>
</dbReference>
<dbReference type="InterPro" id="IPR023509">
    <property type="entry name" value="DTD-like_sf"/>
</dbReference>
<name>A0A1E5RLU6_9ASCO</name>
<organism evidence="7 8">
    <name type="scientific">Hanseniaspora opuntiae</name>
    <dbReference type="NCBI Taxonomy" id="211096"/>
    <lineage>
        <taxon>Eukaryota</taxon>
        <taxon>Fungi</taxon>
        <taxon>Dikarya</taxon>
        <taxon>Ascomycota</taxon>
        <taxon>Saccharomycotina</taxon>
        <taxon>Saccharomycetes</taxon>
        <taxon>Saccharomycodales</taxon>
        <taxon>Saccharomycodaceae</taxon>
        <taxon>Hanseniaspora</taxon>
    </lineage>
</organism>
<keyword evidence="6" id="KW-0963">Cytoplasm</keyword>
<dbReference type="Gene3D" id="3.50.80.10">
    <property type="entry name" value="D-tyrosyl-tRNA(Tyr) deacylase"/>
    <property type="match status" value="1"/>
</dbReference>
<reference evidence="8" key="1">
    <citation type="journal article" date="2016" name="Genome Announc.">
        <title>Genome sequences of three species of Hanseniaspora isolated from spontaneous wine fermentations.</title>
        <authorList>
            <person name="Sternes P.R."/>
            <person name="Lee D."/>
            <person name="Kutyna D.R."/>
            <person name="Borneman A.R."/>
        </authorList>
    </citation>
    <scope>NUCLEOTIDE SEQUENCE [LARGE SCALE GENOMIC DNA]</scope>
    <source>
        <strain evidence="8">AWRI3578</strain>
    </source>
</reference>
<dbReference type="GO" id="GO:0106026">
    <property type="term" value="F:Gly-tRNA(Ala) deacylase activity"/>
    <property type="evidence" value="ECO:0007669"/>
    <property type="project" value="RHEA"/>
</dbReference>
<dbReference type="OrthoDB" id="275783at2759"/>
<dbReference type="Pfam" id="PF02580">
    <property type="entry name" value="Tyr_Deacylase"/>
    <property type="match status" value="1"/>
</dbReference>
<dbReference type="AlphaFoldDB" id="A0A1E5RLU6"/>
<comment type="catalytic activity">
    <reaction evidence="4">
        <text>glycyl-tRNA(Ala) + H2O = tRNA(Ala) + glycine + H(+)</text>
        <dbReference type="Rhea" id="RHEA:53744"/>
        <dbReference type="Rhea" id="RHEA-COMP:9657"/>
        <dbReference type="Rhea" id="RHEA-COMP:13640"/>
        <dbReference type="ChEBI" id="CHEBI:15377"/>
        <dbReference type="ChEBI" id="CHEBI:15378"/>
        <dbReference type="ChEBI" id="CHEBI:57305"/>
        <dbReference type="ChEBI" id="CHEBI:78442"/>
        <dbReference type="ChEBI" id="CHEBI:78522"/>
        <dbReference type="EC" id="3.1.1.96"/>
    </reaction>
</comment>
<dbReference type="InterPro" id="IPR003732">
    <property type="entry name" value="Daa-tRNA_deacyls_DTD"/>
</dbReference>
<evidence type="ECO:0000256" key="3">
    <source>
        <dbReference type="ARBA" id="ARBA00020007"/>
    </source>
</evidence>
<dbReference type="NCBIfam" id="TIGR00256">
    <property type="entry name" value="D-aminoacyl-tRNA deacylase"/>
    <property type="match status" value="1"/>
</dbReference>
<dbReference type="GO" id="GO:0000049">
    <property type="term" value="F:tRNA binding"/>
    <property type="evidence" value="ECO:0007669"/>
    <property type="project" value="UniProtKB-KW"/>
</dbReference>
<gene>
    <name evidence="7" type="ORF">AWRI3578_g2125</name>
</gene>
<dbReference type="GO" id="GO:0005737">
    <property type="term" value="C:cytoplasm"/>
    <property type="evidence" value="ECO:0007669"/>
    <property type="project" value="UniProtKB-SubCell"/>
</dbReference>
<evidence type="ECO:0000256" key="4">
    <source>
        <dbReference type="ARBA" id="ARBA00047676"/>
    </source>
</evidence>
<evidence type="ECO:0000256" key="5">
    <source>
        <dbReference type="ARBA" id="ARBA00048018"/>
    </source>
</evidence>
<evidence type="ECO:0000256" key="1">
    <source>
        <dbReference type="ARBA" id="ARBA00009673"/>
    </source>
</evidence>